<evidence type="ECO:0000256" key="3">
    <source>
        <dbReference type="ARBA" id="ARBA00007739"/>
    </source>
</evidence>
<keyword evidence="5" id="KW-0121">Carboxypeptidase</keyword>
<keyword evidence="9" id="KW-0378">Hydrolase</keyword>
<keyword evidence="14" id="KW-0961">Cell wall biogenesis/degradation</keyword>
<dbReference type="Pfam" id="PF00912">
    <property type="entry name" value="Transgly"/>
    <property type="match status" value="1"/>
</dbReference>
<sequence>MSELMPFGPNYDKIRQKMLGRKVARRTRRWLFSYLGNIGIDTTPRLILAIGIAVLFVFSFFTAAFSIGLPNPARLTIYTATESTKVYDRNGEVLYDIFNQKNRTTVAYDDIPEVVKQATIAIEDKDFYHHKGFDIKGLLRGLILKPLTGSGFQGGSTITQQFVKNALLTSSRTIARKTRELILAFEIEQIYSKDKILELYLNEIPYGNSAYGIEAAAQTYFGKDIKDIALPEAALLAALPQAPSRYSPYGQNPDLLMARKDLVLTQMQKQGYITAKEMDEAKTAEIVIQPRKDSIRAPHFVMYVKELLADKYGEKAVEEGGWKITTTLDWDKQKAAEDAITTYGESNMTRYKASNESLVSIDPNTGEILAMVGSRDYLNMEIDGQLNVALRPRQPGSAIKPIVYATAFKKGYGPATMLTDVSTDFGQGYQPRNFDGTFQGPLPLREALANSINIPAVKTLAYAGIQDVIDTAHDMGITTLNDGPDRYGLSLTLGGGEVTLLDLTSAYGVFATGGMYSPPMAILKVEDKNGRTIEEFTPAKPKRVLDAQVAYLINNILSDDSARARIFGMGGPLTLPGRTVAAKTGTTNDFKDGWTLGYTPDLVAGVWAGNNRNAEMTAASGLVAAPTWNRYMRTVLSGVGNKSFPRPDGIRDVEVDALSGKLPTDASPSRKTEIFTSWGVPTESDGIHIKVKVMAADPTKLAPANAPDSLVVEKIFSVIHSERPDNSNWENPVIAWAKAHEMNNVPTETYSGPLDGSVLPGISIVSPTSGQKITGDFAVTATVGDAGSVKRVDFLYDNTLMGQVSAPGPFIYTIKPPKLDGKAHTVMVRLVRNDTTTAEASTQVGA</sequence>
<evidence type="ECO:0000256" key="15">
    <source>
        <dbReference type="ARBA" id="ARBA00034000"/>
    </source>
</evidence>
<keyword evidence="17" id="KW-1133">Transmembrane helix</keyword>
<gene>
    <name evidence="20" type="ORF">VE98_C0001G0075</name>
</gene>
<evidence type="ECO:0000313" key="21">
    <source>
        <dbReference type="Proteomes" id="UP000035659"/>
    </source>
</evidence>
<name>A0A0G4BBU7_UNCK3</name>
<feature type="transmembrane region" description="Helical" evidence="17">
    <location>
        <begin position="46"/>
        <end position="69"/>
    </location>
</feature>
<dbReference type="GO" id="GO:0005886">
    <property type="term" value="C:plasma membrane"/>
    <property type="evidence" value="ECO:0007669"/>
    <property type="project" value="UniProtKB-SubCell"/>
</dbReference>
<comment type="similarity">
    <text evidence="2">In the C-terminal section; belongs to the transpeptidase family.</text>
</comment>
<dbReference type="Gene3D" id="3.40.710.10">
    <property type="entry name" value="DD-peptidase/beta-lactamase superfamily"/>
    <property type="match status" value="1"/>
</dbReference>
<keyword evidence="11" id="KW-0573">Peptidoglycan synthesis</keyword>
<evidence type="ECO:0000256" key="8">
    <source>
        <dbReference type="ARBA" id="ARBA00022679"/>
    </source>
</evidence>
<dbReference type="KEGG" id="bgw:VE98_C0001G0075"/>
<dbReference type="InterPro" id="IPR050396">
    <property type="entry name" value="Glycosyltr_51/Transpeptidase"/>
</dbReference>
<keyword evidence="12 17" id="KW-0472">Membrane</keyword>
<comment type="catalytic activity">
    <reaction evidence="15">
        <text>Preferential cleavage: (Ac)2-L-Lys-D-Ala-|-D-Ala. Also transpeptidation of peptidyl-alanyl moieties that are N-acyl substituents of D-alanine.</text>
        <dbReference type="EC" id="3.4.16.4"/>
    </reaction>
</comment>
<dbReference type="InterPro" id="IPR001460">
    <property type="entry name" value="PCN-bd_Tpept"/>
</dbReference>
<dbReference type="PANTHER" id="PTHR32282:SF11">
    <property type="entry name" value="PENICILLIN-BINDING PROTEIN 1B"/>
    <property type="match status" value="1"/>
</dbReference>
<evidence type="ECO:0000256" key="14">
    <source>
        <dbReference type="ARBA" id="ARBA00023316"/>
    </source>
</evidence>
<keyword evidence="17" id="KW-0812">Transmembrane</keyword>
<dbReference type="SUPFAM" id="SSF53955">
    <property type="entry name" value="Lysozyme-like"/>
    <property type="match status" value="1"/>
</dbReference>
<evidence type="ECO:0000256" key="1">
    <source>
        <dbReference type="ARBA" id="ARBA00004236"/>
    </source>
</evidence>
<dbReference type="GO" id="GO:0009002">
    <property type="term" value="F:serine-type D-Ala-D-Ala carboxypeptidase activity"/>
    <property type="evidence" value="ECO:0007669"/>
    <property type="project" value="UniProtKB-EC"/>
</dbReference>
<dbReference type="GO" id="GO:0071555">
    <property type="term" value="P:cell wall organization"/>
    <property type="evidence" value="ECO:0007669"/>
    <property type="project" value="UniProtKB-KW"/>
</dbReference>
<dbReference type="GO" id="GO:0030288">
    <property type="term" value="C:outer membrane-bounded periplasmic space"/>
    <property type="evidence" value="ECO:0007669"/>
    <property type="project" value="TreeGrafter"/>
</dbReference>
<evidence type="ECO:0000313" key="20">
    <source>
        <dbReference type="EMBL" id="AKM84532.1"/>
    </source>
</evidence>
<evidence type="ECO:0000259" key="18">
    <source>
        <dbReference type="Pfam" id="PF00905"/>
    </source>
</evidence>
<feature type="domain" description="Glycosyl transferase family 51" evidence="19">
    <location>
        <begin position="91"/>
        <end position="268"/>
    </location>
</feature>
<evidence type="ECO:0000256" key="17">
    <source>
        <dbReference type="SAM" id="Phobius"/>
    </source>
</evidence>
<comment type="similarity">
    <text evidence="3">In the N-terminal section; belongs to the glycosyltransferase 51 family.</text>
</comment>
<evidence type="ECO:0000256" key="16">
    <source>
        <dbReference type="ARBA" id="ARBA00049902"/>
    </source>
</evidence>
<evidence type="ECO:0000256" key="4">
    <source>
        <dbReference type="ARBA" id="ARBA00022475"/>
    </source>
</evidence>
<dbReference type="PATRIC" id="fig|1620412.6.peg.71"/>
<dbReference type="InterPro" id="IPR001264">
    <property type="entry name" value="Glyco_trans_51"/>
</dbReference>
<dbReference type="InterPro" id="IPR013783">
    <property type="entry name" value="Ig-like_fold"/>
</dbReference>
<dbReference type="InterPro" id="IPR012338">
    <property type="entry name" value="Beta-lactam/transpept-like"/>
</dbReference>
<evidence type="ECO:0000259" key="19">
    <source>
        <dbReference type="Pfam" id="PF00912"/>
    </source>
</evidence>
<dbReference type="AlphaFoldDB" id="A0A0G4BBU7"/>
<dbReference type="GO" id="GO:0008658">
    <property type="term" value="F:penicillin binding"/>
    <property type="evidence" value="ECO:0007669"/>
    <property type="project" value="InterPro"/>
</dbReference>
<keyword evidence="6" id="KW-0645">Protease</keyword>
<dbReference type="Proteomes" id="UP000035659">
    <property type="component" value="Chromosome"/>
</dbReference>
<dbReference type="STRING" id="1620412.VE98_C0001G0075"/>
<feature type="domain" description="Penicillin-binding protein transpeptidase" evidence="18">
    <location>
        <begin position="359"/>
        <end position="632"/>
    </location>
</feature>
<keyword evidence="13" id="KW-0511">Multifunctional enzyme</keyword>
<evidence type="ECO:0000256" key="6">
    <source>
        <dbReference type="ARBA" id="ARBA00022670"/>
    </source>
</evidence>
<evidence type="ECO:0000256" key="9">
    <source>
        <dbReference type="ARBA" id="ARBA00022801"/>
    </source>
</evidence>
<comment type="subcellular location">
    <subcellularLocation>
        <location evidence="1">Cell membrane</location>
    </subcellularLocation>
</comment>
<keyword evidence="7" id="KW-0328">Glycosyltransferase</keyword>
<dbReference type="SUPFAM" id="SSF56601">
    <property type="entry name" value="beta-lactamase/transpeptidase-like"/>
    <property type="match status" value="1"/>
</dbReference>
<dbReference type="Gene3D" id="2.60.40.10">
    <property type="entry name" value="Immunoglobulins"/>
    <property type="match status" value="1"/>
</dbReference>
<accession>A0A0G4BBU7</accession>
<proteinExistence type="inferred from homology"/>
<evidence type="ECO:0000256" key="12">
    <source>
        <dbReference type="ARBA" id="ARBA00023136"/>
    </source>
</evidence>
<organism evidence="20 21">
    <name type="scientific">candidate division Kazan bacterium GW2011_GWA1_50_15</name>
    <dbReference type="NCBI Taxonomy" id="1620412"/>
    <lineage>
        <taxon>Bacteria</taxon>
        <taxon>Bacteria division Kazan-3B-28</taxon>
    </lineage>
</organism>
<evidence type="ECO:0000256" key="7">
    <source>
        <dbReference type="ARBA" id="ARBA00022676"/>
    </source>
</evidence>
<dbReference type="InterPro" id="IPR023346">
    <property type="entry name" value="Lysozyme-like_dom_sf"/>
</dbReference>
<evidence type="ECO:0000256" key="10">
    <source>
        <dbReference type="ARBA" id="ARBA00022960"/>
    </source>
</evidence>
<dbReference type="EMBL" id="CP011216">
    <property type="protein sequence ID" value="AKM84532.1"/>
    <property type="molecule type" value="Genomic_DNA"/>
</dbReference>
<dbReference type="Pfam" id="PF17957">
    <property type="entry name" value="Big_7"/>
    <property type="match status" value="1"/>
</dbReference>
<dbReference type="GO" id="GO:0008955">
    <property type="term" value="F:peptidoglycan glycosyltransferase activity"/>
    <property type="evidence" value="ECO:0007669"/>
    <property type="project" value="UniProtKB-EC"/>
</dbReference>
<keyword evidence="8" id="KW-0808">Transferase</keyword>
<dbReference type="Pfam" id="PF00905">
    <property type="entry name" value="Transpeptidase"/>
    <property type="match status" value="1"/>
</dbReference>
<comment type="catalytic activity">
    <reaction evidence="16">
        <text>[GlcNAc-(1-&gt;4)-Mur2Ac(oyl-L-Ala-gamma-D-Glu-L-Lys-D-Ala-D-Ala)](n)-di-trans,octa-cis-undecaprenyl diphosphate + beta-D-GlcNAc-(1-&gt;4)-Mur2Ac(oyl-L-Ala-gamma-D-Glu-L-Lys-D-Ala-D-Ala)-di-trans,octa-cis-undecaprenyl diphosphate = [GlcNAc-(1-&gt;4)-Mur2Ac(oyl-L-Ala-gamma-D-Glu-L-Lys-D-Ala-D-Ala)](n+1)-di-trans,octa-cis-undecaprenyl diphosphate + di-trans,octa-cis-undecaprenyl diphosphate + H(+)</text>
        <dbReference type="Rhea" id="RHEA:23708"/>
        <dbReference type="Rhea" id="RHEA-COMP:9602"/>
        <dbReference type="Rhea" id="RHEA-COMP:9603"/>
        <dbReference type="ChEBI" id="CHEBI:15378"/>
        <dbReference type="ChEBI" id="CHEBI:58405"/>
        <dbReference type="ChEBI" id="CHEBI:60033"/>
        <dbReference type="ChEBI" id="CHEBI:78435"/>
        <dbReference type="EC" id="2.4.99.28"/>
    </reaction>
</comment>
<dbReference type="FunFam" id="1.10.3810.10:FF:000001">
    <property type="entry name" value="Penicillin-binding protein 1A"/>
    <property type="match status" value="1"/>
</dbReference>
<reference evidence="20 21" key="1">
    <citation type="journal article" date="2015" name="Nature">
        <title>rRNA introns, odd ribosomes, and small enigmatic genomes across a large radiation of phyla.</title>
        <authorList>
            <person name="Brown C.T."/>
            <person name="Hug L.A."/>
            <person name="Thomas B.C."/>
            <person name="Sharon I."/>
            <person name="Castelle C.J."/>
            <person name="Singh A."/>
            <person name="Wilkins M.J."/>
            <person name="Williams K.H."/>
            <person name="Banfield J.F."/>
        </authorList>
    </citation>
    <scope>NUCLEOTIDE SEQUENCE [LARGE SCALE GENOMIC DNA]</scope>
</reference>
<dbReference type="Gene3D" id="1.10.3810.10">
    <property type="entry name" value="Biosynthetic peptidoglycan transglycosylase-like"/>
    <property type="match status" value="1"/>
</dbReference>
<dbReference type="PANTHER" id="PTHR32282">
    <property type="entry name" value="BINDING PROTEIN TRANSPEPTIDASE, PUTATIVE-RELATED"/>
    <property type="match status" value="1"/>
</dbReference>
<dbReference type="InterPro" id="IPR036950">
    <property type="entry name" value="PBP_transglycosylase"/>
</dbReference>
<keyword evidence="10" id="KW-0133">Cell shape</keyword>
<evidence type="ECO:0000256" key="11">
    <source>
        <dbReference type="ARBA" id="ARBA00022984"/>
    </source>
</evidence>
<dbReference type="NCBIfam" id="TIGR02074">
    <property type="entry name" value="PBP_1a_fam"/>
    <property type="match status" value="1"/>
</dbReference>
<evidence type="ECO:0000256" key="5">
    <source>
        <dbReference type="ARBA" id="ARBA00022645"/>
    </source>
</evidence>
<evidence type="ECO:0000256" key="2">
    <source>
        <dbReference type="ARBA" id="ARBA00007090"/>
    </source>
</evidence>
<dbReference type="GO" id="GO:0006508">
    <property type="term" value="P:proteolysis"/>
    <property type="evidence" value="ECO:0007669"/>
    <property type="project" value="UniProtKB-KW"/>
</dbReference>
<dbReference type="GO" id="GO:0008360">
    <property type="term" value="P:regulation of cell shape"/>
    <property type="evidence" value="ECO:0007669"/>
    <property type="project" value="UniProtKB-KW"/>
</dbReference>
<protein>
    <submittedName>
        <fullName evidence="20">1A family penicillin-binding protein</fullName>
    </submittedName>
</protein>
<dbReference type="GO" id="GO:0009252">
    <property type="term" value="P:peptidoglycan biosynthetic process"/>
    <property type="evidence" value="ECO:0007669"/>
    <property type="project" value="UniProtKB-KW"/>
</dbReference>
<evidence type="ECO:0000256" key="13">
    <source>
        <dbReference type="ARBA" id="ARBA00023268"/>
    </source>
</evidence>
<keyword evidence="4" id="KW-1003">Cell membrane</keyword>